<name>A0AAE5CAS0_9BACT</name>
<dbReference type="Proteomes" id="UP000702544">
    <property type="component" value="Unassembled WGS sequence"/>
</dbReference>
<dbReference type="EMBL" id="JAACAK010000148">
    <property type="protein sequence ID" value="NIR76816.1"/>
    <property type="molecule type" value="Genomic_DNA"/>
</dbReference>
<sequence>MTLRHVDTWTYGERGTCWFRMDECGHWQTFPQEKALKIQTRPDTQYRCKKCEREER</sequence>
<proteinExistence type="predicted"/>
<dbReference type="AlphaFoldDB" id="A0AAE5CAS0"/>
<accession>A0AAE5CAS0</accession>
<organism evidence="1 2">
    <name type="scientific">Candidatus Kutchimonas denitrificans</name>
    <dbReference type="NCBI Taxonomy" id="3056748"/>
    <lineage>
        <taxon>Bacteria</taxon>
        <taxon>Pseudomonadati</taxon>
        <taxon>Gemmatimonadota</taxon>
        <taxon>Gemmatimonadia</taxon>
        <taxon>Candidatus Palauibacterales</taxon>
        <taxon>Candidatus Palauibacteraceae</taxon>
        <taxon>Candidatus Kutchimonas</taxon>
    </lineage>
</organism>
<evidence type="ECO:0008006" key="3">
    <source>
        <dbReference type="Google" id="ProtNLM"/>
    </source>
</evidence>
<gene>
    <name evidence="1" type="ORF">GWO12_17200</name>
</gene>
<reference evidence="1 2" key="1">
    <citation type="submission" date="2020-01" db="EMBL/GenBank/DDBJ databases">
        <title>Genomes assembled from Gulf of Kutch pelagic sediment metagenomes.</title>
        <authorList>
            <person name="Chandrashekar M."/>
            <person name="Mahajan M.S."/>
            <person name="Dave K.J."/>
            <person name="Vatsa P."/>
            <person name="Nathani N.M."/>
        </authorList>
    </citation>
    <scope>NUCLEOTIDE SEQUENCE [LARGE SCALE GENOMIC DNA]</scope>
    <source>
        <strain evidence="1">KS3-K002</strain>
    </source>
</reference>
<evidence type="ECO:0000313" key="1">
    <source>
        <dbReference type="EMBL" id="NIR76816.1"/>
    </source>
</evidence>
<protein>
    <recommendedName>
        <fullName evidence="3">Zinc-ribbon domain-containing protein</fullName>
    </recommendedName>
</protein>
<evidence type="ECO:0000313" key="2">
    <source>
        <dbReference type="Proteomes" id="UP000702544"/>
    </source>
</evidence>
<comment type="caution">
    <text evidence="1">The sequence shown here is derived from an EMBL/GenBank/DDBJ whole genome shotgun (WGS) entry which is preliminary data.</text>
</comment>